<feature type="domain" description="Fibronectin type-III" evidence="2">
    <location>
        <begin position="97"/>
        <end position="189"/>
    </location>
</feature>
<sequence>MLKRQGTRRSTQKNTKILVLVSFVLVLALASFGVWPVKAEDYSSSSFIVRDPVINIAATQASSSSFQFYSSAGQLAPGESSSANFSYKAGFLYFATATTPVISATAGNGQVSFTWTASTGTFGNVTNYQLGTATSSGGSFTYESVGNVVSYTKTGLTNGTTYYFKVKAEAGGRTVAESAEVSSTPVAPADTGGGGGGGGGYSSPTTQTIVNFYGRAYPRSVITLLKDAQVAATTVAGSDANFQISLSNLSAGNYIFSIYSEDSKGNRSSLLTFPISVTAGATTNVSGIFIAPTIAVDKSQVKRGDNIAIFGQSVSEAEITISVNSDEEFFVKTKADKNGVYLNNFDTSVLEMGSHLAKSKAALAESISAYGKTVGFLVGTKTVLSEPSKCGKADLNCDGRVNLVDFSIAAFWYKRSLSESFKIIEQERLNADGKVNLTDFSIMAYYWTG</sequence>
<dbReference type="PROSITE" id="PS51766">
    <property type="entry name" value="DOCKERIN"/>
    <property type="match status" value="1"/>
</dbReference>
<organism evidence="4 5">
    <name type="scientific">Candidatus Staskawiczbacteria bacterium RIFCSPHIGHO2_01_FULL_39_25</name>
    <dbReference type="NCBI Taxonomy" id="1802202"/>
    <lineage>
        <taxon>Bacteria</taxon>
        <taxon>Candidatus Staskawicziibacteriota</taxon>
    </lineage>
</organism>
<dbReference type="CDD" id="cd00063">
    <property type="entry name" value="FN3"/>
    <property type="match status" value="1"/>
</dbReference>
<dbReference type="PROSITE" id="PS50853">
    <property type="entry name" value="FN3"/>
    <property type="match status" value="1"/>
</dbReference>
<reference evidence="4 5" key="1">
    <citation type="journal article" date="2016" name="Nat. Commun.">
        <title>Thousands of microbial genomes shed light on interconnected biogeochemical processes in an aquifer system.</title>
        <authorList>
            <person name="Anantharaman K."/>
            <person name="Brown C.T."/>
            <person name="Hug L.A."/>
            <person name="Sharon I."/>
            <person name="Castelle C.J."/>
            <person name="Probst A.J."/>
            <person name="Thomas B.C."/>
            <person name="Singh A."/>
            <person name="Wilkins M.J."/>
            <person name="Karaoz U."/>
            <person name="Brodie E.L."/>
            <person name="Williams K.H."/>
            <person name="Hubbard S.S."/>
            <person name="Banfield J.F."/>
        </authorList>
    </citation>
    <scope>NUCLEOTIDE SEQUENCE [LARGE SCALE GENOMIC DNA]</scope>
</reference>
<dbReference type="AlphaFoldDB" id="A0A1G2HN27"/>
<dbReference type="InterPro" id="IPR013783">
    <property type="entry name" value="Ig-like_fold"/>
</dbReference>
<dbReference type="Proteomes" id="UP000176855">
    <property type="component" value="Unassembled WGS sequence"/>
</dbReference>
<dbReference type="SMART" id="SM00060">
    <property type="entry name" value="FN3"/>
    <property type="match status" value="1"/>
</dbReference>
<feature type="domain" description="Dockerin" evidence="3">
    <location>
        <begin position="388"/>
        <end position="449"/>
    </location>
</feature>
<dbReference type="InterPro" id="IPR018247">
    <property type="entry name" value="EF_Hand_1_Ca_BS"/>
</dbReference>
<dbReference type="Gene3D" id="2.60.40.10">
    <property type="entry name" value="Immunoglobulins"/>
    <property type="match status" value="2"/>
</dbReference>
<dbReference type="InterPro" id="IPR003961">
    <property type="entry name" value="FN3_dom"/>
</dbReference>
<accession>A0A1G2HN27</accession>
<dbReference type="Gene3D" id="1.10.1330.10">
    <property type="entry name" value="Dockerin domain"/>
    <property type="match status" value="1"/>
</dbReference>
<dbReference type="SUPFAM" id="SSF63446">
    <property type="entry name" value="Type I dockerin domain"/>
    <property type="match status" value="1"/>
</dbReference>
<dbReference type="InterPro" id="IPR036439">
    <property type="entry name" value="Dockerin_dom_sf"/>
</dbReference>
<dbReference type="InterPro" id="IPR036116">
    <property type="entry name" value="FN3_sf"/>
</dbReference>
<gene>
    <name evidence="4" type="ORF">A2730_00925</name>
</gene>
<feature type="region of interest" description="Disordered" evidence="1">
    <location>
        <begin position="179"/>
        <end position="201"/>
    </location>
</feature>
<feature type="compositionally biased region" description="Gly residues" evidence="1">
    <location>
        <begin position="191"/>
        <end position="201"/>
    </location>
</feature>
<dbReference type="EMBL" id="MHOO01000011">
    <property type="protein sequence ID" value="OGZ63835.1"/>
    <property type="molecule type" value="Genomic_DNA"/>
</dbReference>
<evidence type="ECO:0008006" key="6">
    <source>
        <dbReference type="Google" id="ProtNLM"/>
    </source>
</evidence>
<dbReference type="InterPro" id="IPR016134">
    <property type="entry name" value="Dockerin_dom"/>
</dbReference>
<evidence type="ECO:0000313" key="5">
    <source>
        <dbReference type="Proteomes" id="UP000176855"/>
    </source>
</evidence>
<protein>
    <recommendedName>
        <fullName evidence="6">Fibronectin type-III domain-containing protein</fullName>
    </recommendedName>
</protein>
<evidence type="ECO:0000256" key="1">
    <source>
        <dbReference type="SAM" id="MobiDB-lite"/>
    </source>
</evidence>
<evidence type="ECO:0000313" key="4">
    <source>
        <dbReference type="EMBL" id="OGZ63835.1"/>
    </source>
</evidence>
<proteinExistence type="predicted"/>
<comment type="caution">
    <text evidence="4">The sequence shown here is derived from an EMBL/GenBank/DDBJ whole genome shotgun (WGS) entry which is preliminary data.</text>
</comment>
<dbReference type="SUPFAM" id="SSF49265">
    <property type="entry name" value="Fibronectin type III"/>
    <property type="match status" value="1"/>
</dbReference>
<dbReference type="STRING" id="1802202.A2730_00925"/>
<dbReference type="GO" id="GO:0000272">
    <property type="term" value="P:polysaccharide catabolic process"/>
    <property type="evidence" value="ECO:0007669"/>
    <property type="project" value="InterPro"/>
</dbReference>
<name>A0A1G2HN27_9BACT</name>
<evidence type="ECO:0000259" key="2">
    <source>
        <dbReference type="PROSITE" id="PS50853"/>
    </source>
</evidence>
<dbReference type="PROSITE" id="PS00018">
    <property type="entry name" value="EF_HAND_1"/>
    <property type="match status" value="1"/>
</dbReference>
<evidence type="ECO:0000259" key="3">
    <source>
        <dbReference type="PROSITE" id="PS51766"/>
    </source>
</evidence>